<accession>A0A6J8BNB3</accession>
<evidence type="ECO:0000313" key="2">
    <source>
        <dbReference type="EMBL" id="CAC5383747.1"/>
    </source>
</evidence>
<feature type="compositionally biased region" description="Basic and acidic residues" evidence="1">
    <location>
        <begin position="34"/>
        <end position="47"/>
    </location>
</feature>
<sequence length="196" mass="21988">MSAFIQNGHWLSQKQMPASKKDGCQHPKKRMPGSKKDECKHPKKTDASIKRRWMPASKGNDYNKDNDALVPIVSVQNRHNIFDDFKKDDGINIRWLPKVNSRTQIETAISLGKNNMVELLIQTESGNDPVIVASDGIKLMDTIKLLSAADTGIKINVKNNIEAKSVLRTLRNEVLDKPVLISIPILSPSTSFDMDR</sequence>
<feature type="region of interest" description="Disordered" evidence="1">
    <location>
        <begin position="1"/>
        <end position="47"/>
    </location>
</feature>
<protein>
    <submittedName>
        <fullName evidence="2">LRP2</fullName>
    </submittedName>
</protein>
<dbReference type="EMBL" id="CACVKT020003443">
    <property type="protein sequence ID" value="CAC5383747.1"/>
    <property type="molecule type" value="Genomic_DNA"/>
</dbReference>
<keyword evidence="3" id="KW-1185">Reference proteome</keyword>
<dbReference type="AlphaFoldDB" id="A0A6J8BNB3"/>
<dbReference type="Proteomes" id="UP000507470">
    <property type="component" value="Unassembled WGS sequence"/>
</dbReference>
<reference evidence="2 3" key="1">
    <citation type="submission" date="2020-06" db="EMBL/GenBank/DDBJ databases">
        <authorList>
            <person name="Li R."/>
            <person name="Bekaert M."/>
        </authorList>
    </citation>
    <scope>NUCLEOTIDE SEQUENCE [LARGE SCALE GENOMIC DNA]</scope>
    <source>
        <strain evidence="3">wild</strain>
    </source>
</reference>
<evidence type="ECO:0000256" key="1">
    <source>
        <dbReference type="SAM" id="MobiDB-lite"/>
    </source>
</evidence>
<gene>
    <name evidence="2" type="ORF">MCOR_19461</name>
</gene>
<evidence type="ECO:0000313" key="3">
    <source>
        <dbReference type="Proteomes" id="UP000507470"/>
    </source>
</evidence>
<proteinExistence type="predicted"/>
<organism evidence="2 3">
    <name type="scientific">Mytilus coruscus</name>
    <name type="common">Sea mussel</name>
    <dbReference type="NCBI Taxonomy" id="42192"/>
    <lineage>
        <taxon>Eukaryota</taxon>
        <taxon>Metazoa</taxon>
        <taxon>Spiralia</taxon>
        <taxon>Lophotrochozoa</taxon>
        <taxon>Mollusca</taxon>
        <taxon>Bivalvia</taxon>
        <taxon>Autobranchia</taxon>
        <taxon>Pteriomorphia</taxon>
        <taxon>Mytilida</taxon>
        <taxon>Mytiloidea</taxon>
        <taxon>Mytilidae</taxon>
        <taxon>Mytilinae</taxon>
        <taxon>Mytilus</taxon>
    </lineage>
</organism>
<name>A0A6J8BNB3_MYTCO</name>